<evidence type="ECO:0000256" key="1">
    <source>
        <dbReference type="SAM" id="MobiDB-lite"/>
    </source>
</evidence>
<evidence type="ECO:0008006" key="5">
    <source>
        <dbReference type="Google" id="ProtNLM"/>
    </source>
</evidence>
<dbReference type="Pfam" id="PF11209">
    <property type="entry name" value="LmeA"/>
    <property type="match status" value="1"/>
</dbReference>
<feature type="transmembrane region" description="Helical" evidence="2">
    <location>
        <begin position="80"/>
        <end position="103"/>
    </location>
</feature>
<gene>
    <name evidence="3" type="ORF">SAMN04490357_7249</name>
</gene>
<dbReference type="GeneID" id="95516243"/>
<evidence type="ECO:0000313" key="4">
    <source>
        <dbReference type="Proteomes" id="UP000182375"/>
    </source>
</evidence>
<feature type="region of interest" description="Disordered" evidence="1">
    <location>
        <begin position="1"/>
        <end position="77"/>
    </location>
</feature>
<dbReference type="Proteomes" id="UP000182375">
    <property type="component" value="Unassembled WGS sequence"/>
</dbReference>
<dbReference type="EMBL" id="FNTD01000004">
    <property type="protein sequence ID" value="SEE19786.1"/>
    <property type="molecule type" value="Genomic_DNA"/>
</dbReference>
<name>A0A1H5GVP7_9ACTN</name>
<evidence type="ECO:0000256" key="2">
    <source>
        <dbReference type="SAM" id="Phobius"/>
    </source>
</evidence>
<sequence length="418" mass="45594">MRTPHTPTHHTAHSDGPSPGEVPPARSPYDELAALADDPAAGPPAGFLAEDDPVRRRQGDDEDPWEPPNHRRRGRRRNRATGLPTLFRLLVWLLTAACLVALADRWALLYAERQAADRLKDRLHLTAAPEVRIGGFPFLTQLAARRLDSVEVTVPDVPAERVTLTQVTATARDIRIDGDGPTAVRGALVRQVHGQVLLSFADMNRELGASQVSFSAHGPGRIRAVGALRVAGNDVRVRADARVRREGERGIATSVDGMRLDIGDLATYRPGTGRAEGLHLTRSAARRISREADKVKAMLGVPEIVHRMGVPQHTVNAALHDEDELHRLTGAPRFLHQLTRVNLVDVALAHPEVLKRLGLDLSLLTSLGKLTRPQIADRFRFSFKIPNPPSGDLRLQSVSVDKDGIHVHVGGTGLLLGK</sequence>
<accession>A0A1H5GVP7</accession>
<keyword evidence="2" id="KW-0812">Transmembrane</keyword>
<evidence type="ECO:0000313" key="3">
    <source>
        <dbReference type="EMBL" id="SEE19786.1"/>
    </source>
</evidence>
<proteinExistence type="predicted"/>
<dbReference type="RefSeq" id="WP_074995554.1">
    <property type="nucleotide sequence ID" value="NZ_FNTD01000004.1"/>
</dbReference>
<dbReference type="InterPro" id="IPR021373">
    <property type="entry name" value="DUF2993"/>
</dbReference>
<keyword evidence="2" id="KW-0472">Membrane</keyword>
<protein>
    <recommendedName>
        <fullName evidence="5">DUF2993 domain-containing protein</fullName>
    </recommendedName>
</protein>
<dbReference type="STRING" id="67331.SAMN04490357_7249"/>
<dbReference type="AlphaFoldDB" id="A0A1H5GVP7"/>
<keyword evidence="2" id="KW-1133">Transmembrane helix</keyword>
<feature type="compositionally biased region" description="Low complexity" evidence="1">
    <location>
        <begin position="30"/>
        <end position="48"/>
    </location>
</feature>
<organism evidence="3 4">
    <name type="scientific">Streptomyces misionensis</name>
    <dbReference type="NCBI Taxonomy" id="67331"/>
    <lineage>
        <taxon>Bacteria</taxon>
        <taxon>Bacillati</taxon>
        <taxon>Actinomycetota</taxon>
        <taxon>Actinomycetes</taxon>
        <taxon>Kitasatosporales</taxon>
        <taxon>Streptomycetaceae</taxon>
        <taxon>Streptomyces</taxon>
    </lineage>
</organism>
<reference evidence="3 4" key="1">
    <citation type="submission" date="2016-10" db="EMBL/GenBank/DDBJ databases">
        <authorList>
            <person name="de Groot N.N."/>
        </authorList>
    </citation>
    <scope>NUCLEOTIDE SEQUENCE [LARGE SCALE GENOMIC DNA]</scope>
    <source>
        <strain evidence="3 4">DSM 40306</strain>
    </source>
</reference>